<sequence>MTSTKLRRVASARPLAIFLLRTNPGLFAFAGNPTRSRGRGRERPPKTVLIFPEQLIPLGLREPQLLLVPETVLFSFCSRSVVKSKAKKHSFGPSWPFVSRLHRLPRVSFGQF</sequence>
<reference evidence="1" key="2">
    <citation type="submission" date="2005-09" db="EMBL/GenBank/DDBJ databases">
        <authorList>
            <person name="Mural R.J."/>
            <person name="Li P.W."/>
            <person name="Adams M.D."/>
            <person name="Amanatides P.G."/>
            <person name="Baden-Tillson H."/>
            <person name="Barnstead M."/>
            <person name="Chin S.H."/>
            <person name="Dew I."/>
            <person name="Evans C.A."/>
            <person name="Ferriera S."/>
            <person name="Flanigan M."/>
            <person name="Fosler C."/>
            <person name="Glodek A."/>
            <person name="Gu Z."/>
            <person name="Holt R.A."/>
            <person name="Jennings D."/>
            <person name="Kraft C.L."/>
            <person name="Lu F."/>
            <person name="Nguyen T."/>
            <person name="Nusskern D.R."/>
            <person name="Pfannkoch C.M."/>
            <person name="Sitter C."/>
            <person name="Sutton G.G."/>
            <person name="Venter J.C."/>
            <person name="Wang Z."/>
            <person name="Woodage T."/>
            <person name="Zheng X.H."/>
            <person name="Zhong F."/>
        </authorList>
    </citation>
    <scope>NUCLEOTIDE SEQUENCE</scope>
    <source>
        <strain evidence="1">BN</strain>
    </source>
</reference>
<accession>A6KR71</accession>
<dbReference type="EMBL" id="CH474093">
    <property type="protein sequence ID" value="EDL84619.1"/>
    <property type="molecule type" value="Genomic_DNA"/>
</dbReference>
<protein>
    <submittedName>
        <fullName evidence="1">RCG58589, isoform CRA_c</fullName>
    </submittedName>
</protein>
<dbReference type="AlphaFoldDB" id="A6KR71"/>
<organism evidence="1">
    <name type="scientific">Rattus norvegicus</name>
    <name type="common">Rat</name>
    <dbReference type="NCBI Taxonomy" id="10116"/>
    <lineage>
        <taxon>Eukaryota</taxon>
        <taxon>Metazoa</taxon>
        <taxon>Chordata</taxon>
        <taxon>Craniata</taxon>
        <taxon>Vertebrata</taxon>
        <taxon>Euteleostomi</taxon>
        <taxon>Mammalia</taxon>
        <taxon>Eutheria</taxon>
        <taxon>Euarchontoglires</taxon>
        <taxon>Glires</taxon>
        <taxon>Rodentia</taxon>
        <taxon>Myomorpha</taxon>
        <taxon>Muroidea</taxon>
        <taxon>Muridae</taxon>
        <taxon>Murinae</taxon>
        <taxon>Rattus</taxon>
    </lineage>
</organism>
<name>A6KR71_RAT</name>
<dbReference type="EMBL" id="CH474093">
    <property type="protein sequence ID" value="EDL84620.1"/>
    <property type="molecule type" value="Genomic_DNA"/>
</dbReference>
<dbReference type="Proteomes" id="UP000234681">
    <property type="component" value="Chromosome 20"/>
</dbReference>
<gene>
    <name evidence="1" type="ORF">rCG_58589</name>
</gene>
<evidence type="ECO:0000313" key="1">
    <source>
        <dbReference type="EMBL" id="EDL84619.1"/>
    </source>
</evidence>
<reference evidence="1" key="1">
    <citation type="journal article" date="2005" name="Genome Res.">
        <title>Gene and alternative splicing annotation with AIR.</title>
        <authorList>
            <person name="Florea L."/>
            <person name="Di Francesco V."/>
            <person name="Miller J."/>
            <person name="Turner R."/>
            <person name="Yao A."/>
            <person name="Harris M."/>
            <person name="Walenz B."/>
            <person name="Mobarry C."/>
            <person name="Merkulov G.V."/>
            <person name="Charlab R."/>
            <person name="Dew I."/>
            <person name="Deng Z."/>
            <person name="Istrail S."/>
            <person name="Li P."/>
            <person name="Sutton G."/>
        </authorList>
    </citation>
    <scope>NUCLEOTIDE SEQUENCE</scope>
    <source>
        <strain evidence="1">BN</strain>
    </source>
</reference>
<proteinExistence type="predicted"/>